<proteinExistence type="predicted"/>
<evidence type="ECO:0000313" key="2">
    <source>
        <dbReference type="EMBL" id="ETN70120.1"/>
    </source>
</evidence>
<feature type="region of interest" description="Disordered" evidence="1">
    <location>
        <begin position="37"/>
        <end position="57"/>
    </location>
</feature>
<accession>W2SKH9</accession>
<dbReference type="AlphaFoldDB" id="W2SKH9"/>
<organism evidence="2 3">
    <name type="scientific">Necator americanus</name>
    <name type="common">Human hookworm</name>
    <dbReference type="NCBI Taxonomy" id="51031"/>
    <lineage>
        <taxon>Eukaryota</taxon>
        <taxon>Metazoa</taxon>
        <taxon>Ecdysozoa</taxon>
        <taxon>Nematoda</taxon>
        <taxon>Chromadorea</taxon>
        <taxon>Rhabditida</taxon>
        <taxon>Rhabditina</taxon>
        <taxon>Rhabditomorpha</taxon>
        <taxon>Strongyloidea</taxon>
        <taxon>Ancylostomatidae</taxon>
        <taxon>Bunostominae</taxon>
        <taxon>Necator</taxon>
    </lineage>
</organism>
<feature type="compositionally biased region" description="Basic and acidic residues" evidence="1">
    <location>
        <begin position="43"/>
        <end position="57"/>
    </location>
</feature>
<evidence type="ECO:0000313" key="3">
    <source>
        <dbReference type="Proteomes" id="UP000053676"/>
    </source>
</evidence>
<reference evidence="2" key="1">
    <citation type="submission" date="2013-04" db="EMBL/GenBank/DDBJ databases">
        <title>Draft genome of the hookworm Necator americanus.</title>
        <authorList>
            <person name="Mitreva M."/>
        </authorList>
    </citation>
    <scope>NUCLEOTIDE SEQUENCE</scope>
</reference>
<protein>
    <submittedName>
        <fullName evidence="2">Uncharacterized protein</fullName>
    </submittedName>
</protein>
<dbReference type="KEGG" id="nai:NECAME_01068"/>
<dbReference type="EMBL" id="KI669015">
    <property type="protein sequence ID" value="ETN70120.1"/>
    <property type="molecule type" value="Genomic_DNA"/>
</dbReference>
<name>W2SKH9_NECAM</name>
<gene>
    <name evidence="2" type="ORF">NECAME_01068</name>
</gene>
<keyword evidence="3" id="KW-1185">Reference proteome</keyword>
<evidence type="ECO:0000256" key="1">
    <source>
        <dbReference type="SAM" id="MobiDB-lite"/>
    </source>
</evidence>
<dbReference type="Proteomes" id="UP000053676">
    <property type="component" value="Unassembled WGS sequence"/>
</dbReference>
<sequence>MRAKSHVWYGDHWLNNVIRLLVLNRYLSAKQLTTESPTTTTLKTEKQSRFHEYLTKT</sequence>